<evidence type="ECO:0000313" key="7">
    <source>
        <dbReference type="EMBL" id="RBW70571.1"/>
    </source>
</evidence>
<keyword evidence="3 7" id="KW-0378">Hydrolase</keyword>
<reference evidence="7 8" key="1">
    <citation type="submission" date="2018-07" db="EMBL/GenBank/DDBJ databases">
        <title>Lottiidibacillus patelloidae gen. nov., sp. nov., isolated from the intestinal tract of a marine limpet and the reclassification of B. taeanensis BH030017T, B. algicola KMM 3737T and B. hwajinpoensis SW-72T as genus Lottiidibacillus.</title>
        <authorList>
            <person name="Liu R."/>
            <person name="Huang Z."/>
        </authorList>
    </citation>
    <scope>NUCLEOTIDE SEQUENCE [LARGE SCALE GENOMIC DNA]</scope>
    <source>
        <strain evidence="7 8">BH030017</strain>
    </source>
</reference>
<dbReference type="AlphaFoldDB" id="A0A366Y2Z0"/>
<dbReference type="CDD" id="cd06262">
    <property type="entry name" value="metallo-hydrolase-like_MBL-fold"/>
    <property type="match status" value="1"/>
</dbReference>
<dbReference type="OrthoDB" id="9802248at2"/>
<evidence type="ECO:0000256" key="1">
    <source>
        <dbReference type="ARBA" id="ARBA00001947"/>
    </source>
</evidence>
<organism evidence="7 8">
    <name type="scientific">Bacillus taeanensis</name>
    <dbReference type="NCBI Taxonomy" id="273032"/>
    <lineage>
        <taxon>Bacteria</taxon>
        <taxon>Bacillati</taxon>
        <taxon>Bacillota</taxon>
        <taxon>Bacilli</taxon>
        <taxon>Bacillales</taxon>
        <taxon>Bacillaceae</taxon>
        <taxon>Bacillus</taxon>
    </lineage>
</organism>
<evidence type="ECO:0000256" key="3">
    <source>
        <dbReference type="ARBA" id="ARBA00022801"/>
    </source>
</evidence>
<dbReference type="PANTHER" id="PTHR46233:SF3">
    <property type="entry name" value="HYDROXYACYLGLUTATHIONE HYDROLASE GLOC"/>
    <property type="match status" value="1"/>
</dbReference>
<feature type="compositionally biased region" description="Polar residues" evidence="5">
    <location>
        <begin position="197"/>
        <end position="211"/>
    </location>
</feature>
<evidence type="ECO:0000256" key="2">
    <source>
        <dbReference type="ARBA" id="ARBA00022723"/>
    </source>
</evidence>
<keyword evidence="4" id="KW-0862">Zinc</keyword>
<dbReference type="EMBL" id="QOCW01000004">
    <property type="protein sequence ID" value="RBW70571.1"/>
    <property type="molecule type" value="Genomic_DNA"/>
</dbReference>
<sequence>MKWLQCPVGPLQENAYILSNKEKESLIVDPGSEGKRLIHIIEEHSLKPLAILLTHAHFDHIGAVDELRDHFSIPVYVHTNEQDWLSDSTKNGSLLFPIGKEVTARDADHLIKEEGCLTLGGFSFSVFETPGHSPGSVSFYNKEAGIVFSGDALFQGSIGRTDLPGGNHQQLLESIHKKLLELPEGTVVAPGHGPETTIGQEMDTNPFLSGF</sequence>
<dbReference type="SMART" id="SM00849">
    <property type="entry name" value="Lactamase_B"/>
    <property type="match status" value="1"/>
</dbReference>
<dbReference type="GO" id="GO:0046872">
    <property type="term" value="F:metal ion binding"/>
    <property type="evidence" value="ECO:0007669"/>
    <property type="project" value="UniProtKB-KW"/>
</dbReference>
<dbReference type="InterPro" id="IPR036866">
    <property type="entry name" value="RibonucZ/Hydroxyglut_hydro"/>
</dbReference>
<dbReference type="Pfam" id="PF00753">
    <property type="entry name" value="Lactamase_B"/>
    <property type="match status" value="1"/>
</dbReference>
<dbReference type="InterPro" id="IPR051453">
    <property type="entry name" value="MBL_Glyoxalase_II"/>
</dbReference>
<dbReference type="SUPFAM" id="SSF56281">
    <property type="entry name" value="Metallo-hydrolase/oxidoreductase"/>
    <property type="match status" value="1"/>
</dbReference>
<evidence type="ECO:0000256" key="4">
    <source>
        <dbReference type="ARBA" id="ARBA00022833"/>
    </source>
</evidence>
<feature type="domain" description="Metallo-beta-lactamase" evidence="6">
    <location>
        <begin position="12"/>
        <end position="192"/>
    </location>
</feature>
<accession>A0A366Y2Z0</accession>
<dbReference type="InterPro" id="IPR001279">
    <property type="entry name" value="Metallo-B-lactamas"/>
</dbReference>
<dbReference type="GO" id="GO:0016787">
    <property type="term" value="F:hydrolase activity"/>
    <property type="evidence" value="ECO:0007669"/>
    <property type="project" value="UniProtKB-KW"/>
</dbReference>
<keyword evidence="8" id="KW-1185">Reference proteome</keyword>
<comment type="caution">
    <text evidence="7">The sequence shown here is derived from an EMBL/GenBank/DDBJ whole genome shotgun (WGS) entry which is preliminary data.</text>
</comment>
<name>A0A366Y2Z0_9BACI</name>
<dbReference type="RefSeq" id="WP_113805023.1">
    <property type="nucleotide sequence ID" value="NZ_QOCW01000004.1"/>
</dbReference>
<comment type="cofactor">
    <cofactor evidence="1">
        <name>Zn(2+)</name>
        <dbReference type="ChEBI" id="CHEBI:29105"/>
    </cofactor>
</comment>
<evidence type="ECO:0000259" key="6">
    <source>
        <dbReference type="SMART" id="SM00849"/>
    </source>
</evidence>
<protein>
    <submittedName>
        <fullName evidence="7">MBL fold metallo-hydrolase</fullName>
    </submittedName>
</protein>
<dbReference type="PANTHER" id="PTHR46233">
    <property type="entry name" value="HYDROXYACYLGLUTATHIONE HYDROLASE GLOC"/>
    <property type="match status" value="1"/>
</dbReference>
<evidence type="ECO:0000313" key="8">
    <source>
        <dbReference type="Proteomes" id="UP000253314"/>
    </source>
</evidence>
<dbReference type="Gene3D" id="3.60.15.10">
    <property type="entry name" value="Ribonuclease Z/Hydroxyacylglutathione hydrolase-like"/>
    <property type="match status" value="1"/>
</dbReference>
<gene>
    <name evidence="7" type="ORF">DS031_06015</name>
</gene>
<feature type="region of interest" description="Disordered" evidence="5">
    <location>
        <begin position="189"/>
        <end position="211"/>
    </location>
</feature>
<keyword evidence="2" id="KW-0479">Metal-binding</keyword>
<dbReference type="Proteomes" id="UP000253314">
    <property type="component" value="Unassembled WGS sequence"/>
</dbReference>
<evidence type="ECO:0000256" key="5">
    <source>
        <dbReference type="SAM" id="MobiDB-lite"/>
    </source>
</evidence>
<proteinExistence type="predicted"/>